<evidence type="ECO:0000313" key="2">
    <source>
        <dbReference type="EMBL" id="UDL15942.1"/>
    </source>
</evidence>
<feature type="region of interest" description="Disordered" evidence="1">
    <location>
        <begin position="71"/>
        <end position="95"/>
    </location>
</feature>
<protein>
    <submittedName>
        <fullName evidence="2">Uncharacterized protein</fullName>
    </submittedName>
</protein>
<sequence length="95" mass="10871">MTIENPEQTMQELLRVVEGLAGNVQEEIVFEYMLEQFRSWDEHDKTVMLGTILIELCGAREVINSVITPLAKKISEGDDDPKKDEQTDHGGWEDH</sequence>
<dbReference type="KEGG" id="vg:80019833"/>
<dbReference type="GeneID" id="80019833"/>
<feature type="compositionally biased region" description="Basic and acidic residues" evidence="1">
    <location>
        <begin position="73"/>
        <end position="95"/>
    </location>
</feature>
<reference evidence="2" key="1">
    <citation type="submission" date="2021-09" db="EMBL/GenBank/DDBJ databases">
        <authorList>
            <person name="Andersen S.H."/>
            <person name="Beall E.A."/>
            <person name="Cappelle B."/>
            <person name="Falteisek K.J."/>
            <person name="Fenske B.A."/>
            <person name="Gansluckner N.W."/>
            <person name="Gilbertson S.M."/>
            <person name="Krings K.J."/>
            <person name="Mobeck M."/>
            <person name="Odeku J.O."/>
            <person name="Poncelet M.E."/>
            <person name="Rohr J.R."/>
            <person name="Rolands L."/>
            <person name="Whipple C.D."/>
            <person name="Whipple E.M."/>
            <person name="Spring A.M."/>
            <person name="Klyczek K."/>
            <person name="Garlena R.A."/>
            <person name="Russell D.A."/>
            <person name="Pope W.H."/>
            <person name="Jacobs-Sera D."/>
            <person name="Hatfull G.F."/>
        </authorList>
    </citation>
    <scope>NUCLEOTIDE SEQUENCE</scope>
</reference>
<organism evidence="2 3">
    <name type="scientific">Microbacterium phage Pumpernickel</name>
    <dbReference type="NCBI Taxonomy" id="2885983"/>
    <lineage>
        <taxon>Viruses</taxon>
        <taxon>Duplodnaviria</taxon>
        <taxon>Heunggongvirae</taxon>
        <taxon>Uroviricota</taxon>
        <taxon>Caudoviricetes</taxon>
        <taxon>Pumpernickelvirus</taxon>
        <taxon>Pumpernickelvirus pumpernickel</taxon>
    </lineage>
</organism>
<evidence type="ECO:0000256" key="1">
    <source>
        <dbReference type="SAM" id="MobiDB-lite"/>
    </source>
</evidence>
<proteinExistence type="predicted"/>
<accession>A0AAE8YA03</accession>
<name>A0AAE8YA03_9CAUD</name>
<evidence type="ECO:0000313" key="3">
    <source>
        <dbReference type="Proteomes" id="UP000827768"/>
    </source>
</evidence>
<keyword evidence="3" id="KW-1185">Reference proteome</keyword>
<gene>
    <name evidence="2" type="primary">192</name>
    <name evidence="2" type="ORF">SEA_PUMPERNICKEL_192</name>
</gene>
<dbReference type="Proteomes" id="UP000827768">
    <property type="component" value="Segment"/>
</dbReference>
<dbReference type="EMBL" id="OK040790">
    <property type="protein sequence ID" value="UDL15942.1"/>
    <property type="molecule type" value="Genomic_DNA"/>
</dbReference>
<dbReference type="RefSeq" id="YP_010755182.1">
    <property type="nucleotide sequence ID" value="NC_073468.1"/>
</dbReference>